<dbReference type="InterPro" id="IPR051848">
    <property type="entry name" value="PGIP"/>
</dbReference>
<dbReference type="PANTHER" id="PTHR48059">
    <property type="entry name" value="POLYGALACTURONASE INHIBITOR 1"/>
    <property type="match status" value="1"/>
</dbReference>
<proteinExistence type="predicted"/>
<evidence type="ECO:0000256" key="1">
    <source>
        <dbReference type="ARBA" id="ARBA00004196"/>
    </source>
</evidence>
<evidence type="ECO:0000313" key="3">
    <source>
        <dbReference type="EMBL" id="CAD9296208.1"/>
    </source>
</evidence>
<dbReference type="FunFam" id="3.80.10.10:FF:000383">
    <property type="entry name" value="Leucine-rich repeat receptor protein kinase EMS1"/>
    <property type="match status" value="1"/>
</dbReference>
<evidence type="ECO:0008006" key="4">
    <source>
        <dbReference type="Google" id="ProtNLM"/>
    </source>
</evidence>
<organism evidence="3">
    <name type="scientific">Grammatophora oceanica</name>
    <dbReference type="NCBI Taxonomy" id="210454"/>
    <lineage>
        <taxon>Eukaryota</taxon>
        <taxon>Sar</taxon>
        <taxon>Stramenopiles</taxon>
        <taxon>Ochrophyta</taxon>
        <taxon>Bacillariophyta</taxon>
        <taxon>Fragilariophyceae</taxon>
        <taxon>Fragilariophycidae</taxon>
        <taxon>Rhabdonematales</taxon>
        <taxon>Grammatophoraceae</taxon>
        <taxon>Grammatophora</taxon>
    </lineage>
</organism>
<comment type="subcellular location">
    <subcellularLocation>
        <location evidence="1">Cell envelope</location>
    </subcellularLocation>
</comment>
<keyword evidence="2" id="KW-0677">Repeat</keyword>
<accession>A0A7S1YFG2</accession>
<evidence type="ECO:0000256" key="2">
    <source>
        <dbReference type="ARBA" id="ARBA00022737"/>
    </source>
</evidence>
<dbReference type="AlphaFoldDB" id="A0A7S1YFG2"/>
<gene>
    <name evidence="3" type="ORF">GOCE00092_LOCUS19378</name>
</gene>
<dbReference type="EMBL" id="HBGK01037375">
    <property type="protein sequence ID" value="CAD9296208.1"/>
    <property type="molecule type" value="Transcribed_RNA"/>
</dbReference>
<dbReference type="PANTHER" id="PTHR48059:SF30">
    <property type="entry name" value="OS06G0587000 PROTEIN"/>
    <property type="match status" value="1"/>
</dbReference>
<protein>
    <recommendedName>
        <fullName evidence="4">Leucine-rich repeat-containing N-terminal plant-type domain-containing protein</fullName>
    </recommendedName>
</protein>
<sequence length="207" mass="22937">MIQETMPSTTFEDSDSAQSRALDWMLGDAYTLTLADNDRILQRFALAVFYFSTNGPTSWLFENRIAWLLPSTECEWGSELHNVGCNGDVVTAIYLVDAGLEKNLPKEIGLLSSLEYLQIFSNDLEGALPSEIGLFHDMVWMELGHNDLSGMVPAEIVNLSNLFTLDLTDTNLSGSIPSELCVPLQNAFIDCGEIECDCCTDYVDPCE</sequence>
<dbReference type="Gene3D" id="3.80.10.10">
    <property type="entry name" value="Ribonuclease Inhibitor"/>
    <property type="match status" value="1"/>
</dbReference>
<dbReference type="Pfam" id="PF00560">
    <property type="entry name" value="LRR_1"/>
    <property type="match status" value="1"/>
</dbReference>
<dbReference type="InterPro" id="IPR001611">
    <property type="entry name" value="Leu-rich_rpt"/>
</dbReference>
<reference evidence="3" key="1">
    <citation type="submission" date="2021-01" db="EMBL/GenBank/DDBJ databases">
        <authorList>
            <person name="Corre E."/>
            <person name="Pelletier E."/>
            <person name="Niang G."/>
            <person name="Scheremetjew M."/>
            <person name="Finn R."/>
            <person name="Kale V."/>
            <person name="Holt S."/>
            <person name="Cochrane G."/>
            <person name="Meng A."/>
            <person name="Brown T."/>
            <person name="Cohen L."/>
        </authorList>
    </citation>
    <scope>NUCLEOTIDE SEQUENCE</scope>
    <source>
        <strain evidence="3">CCMP 410</strain>
    </source>
</reference>
<name>A0A7S1YFG2_9STRA</name>
<dbReference type="SUPFAM" id="SSF52058">
    <property type="entry name" value="L domain-like"/>
    <property type="match status" value="1"/>
</dbReference>
<dbReference type="InterPro" id="IPR032675">
    <property type="entry name" value="LRR_dom_sf"/>
</dbReference>